<dbReference type="SUPFAM" id="SSF52242">
    <property type="entry name" value="Cobalamin (vitamin B12)-binding domain"/>
    <property type="match status" value="1"/>
</dbReference>
<evidence type="ECO:0000256" key="2">
    <source>
        <dbReference type="ARBA" id="ARBA00022723"/>
    </source>
</evidence>
<gene>
    <name evidence="6" type="ordered locus">Tpen_1212</name>
</gene>
<accession>A1RZI0</accession>
<dbReference type="GO" id="GO:0008705">
    <property type="term" value="F:methionine synthase activity"/>
    <property type="evidence" value="ECO:0007669"/>
    <property type="project" value="UniProtKB-EC"/>
</dbReference>
<evidence type="ECO:0000259" key="4">
    <source>
        <dbReference type="PROSITE" id="PS51332"/>
    </source>
</evidence>
<dbReference type="InterPro" id="IPR003759">
    <property type="entry name" value="Cbl-bd_cap"/>
</dbReference>
<name>A1RZI0_THEPD</name>
<dbReference type="InterPro" id="IPR036724">
    <property type="entry name" value="Cobalamin-bd_sf"/>
</dbReference>
<keyword evidence="7" id="KW-1185">Reference proteome</keyword>
<dbReference type="GO" id="GO:0050667">
    <property type="term" value="P:homocysteine metabolic process"/>
    <property type="evidence" value="ECO:0007669"/>
    <property type="project" value="TreeGrafter"/>
</dbReference>
<dbReference type="InterPro" id="IPR050554">
    <property type="entry name" value="Met_Synthase/Corrinoid"/>
</dbReference>
<dbReference type="InterPro" id="IPR036594">
    <property type="entry name" value="Meth_synthase_dom"/>
</dbReference>
<comment type="similarity">
    <text evidence="1">Belongs to the methylamine corrinoid protein family.</text>
</comment>
<dbReference type="eggNOG" id="arCOG02028">
    <property type="taxonomic scope" value="Archaea"/>
</dbReference>
<feature type="domain" description="B12-binding N-terminal" evidence="5">
    <location>
        <begin position="1"/>
        <end position="91"/>
    </location>
</feature>
<dbReference type="FunFam" id="3.40.50.280:FF:000003">
    <property type="entry name" value="Dimethylamine methyltransferase corrinoid protein"/>
    <property type="match status" value="1"/>
</dbReference>
<dbReference type="InterPro" id="IPR006158">
    <property type="entry name" value="Cobalamin-bd"/>
</dbReference>
<evidence type="ECO:0000313" key="6">
    <source>
        <dbReference type="EMBL" id="ABL78610.1"/>
    </source>
</evidence>
<dbReference type="AlphaFoldDB" id="A1RZI0"/>
<dbReference type="PANTHER" id="PTHR45833">
    <property type="entry name" value="METHIONINE SYNTHASE"/>
    <property type="match status" value="1"/>
</dbReference>
<dbReference type="Pfam" id="PF02607">
    <property type="entry name" value="B12-binding_2"/>
    <property type="match status" value="1"/>
</dbReference>
<reference evidence="7" key="1">
    <citation type="journal article" date="2008" name="J. Bacteriol.">
        <title>Genome sequence of Thermofilum pendens reveals an exceptional loss of biosynthetic pathways without genome reduction.</title>
        <authorList>
            <person name="Anderson I."/>
            <person name="Rodriguez J."/>
            <person name="Susanti D."/>
            <person name="Porat I."/>
            <person name="Reich C."/>
            <person name="Ulrich L.E."/>
            <person name="Elkins J.G."/>
            <person name="Mavromatis K."/>
            <person name="Lykidis A."/>
            <person name="Kim E."/>
            <person name="Thompson L.S."/>
            <person name="Nolan M."/>
            <person name="Land M."/>
            <person name="Copeland A."/>
            <person name="Lapidus A."/>
            <person name="Lucas S."/>
            <person name="Detter C."/>
            <person name="Zhulin I.B."/>
            <person name="Olsen G.J."/>
            <person name="Whitman W."/>
            <person name="Mukhopadhyay B."/>
            <person name="Bristow J."/>
            <person name="Kyrpides N."/>
        </authorList>
    </citation>
    <scope>NUCLEOTIDE SEQUENCE [LARGE SCALE GENOMIC DNA]</scope>
    <source>
        <strain evidence="7">DSM 2475 / Hrk 5</strain>
    </source>
</reference>
<dbReference type="GO" id="GO:0031419">
    <property type="term" value="F:cobalamin binding"/>
    <property type="evidence" value="ECO:0007669"/>
    <property type="project" value="InterPro"/>
</dbReference>
<evidence type="ECO:0000259" key="5">
    <source>
        <dbReference type="PROSITE" id="PS51337"/>
    </source>
</evidence>
<protein>
    <submittedName>
        <fullName evidence="6">Monomethylamine corrinoid protein</fullName>
        <ecNumber evidence="6">2.1.1.13</ecNumber>
    </submittedName>
</protein>
<proteinExistence type="inferred from homology"/>
<keyword evidence="3" id="KW-0170">Cobalt</keyword>
<feature type="domain" description="B12-binding" evidence="4">
    <location>
        <begin position="92"/>
        <end position="223"/>
    </location>
</feature>
<dbReference type="EMBL" id="CP000505">
    <property type="protein sequence ID" value="ABL78610.1"/>
    <property type="molecule type" value="Genomic_DNA"/>
</dbReference>
<dbReference type="GO" id="GO:0032259">
    <property type="term" value="P:methylation"/>
    <property type="evidence" value="ECO:0007669"/>
    <property type="project" value="UniProtKB-KW"/>
</dbReference>
<dbReference type="HOGENOM" id="CLU_082102_2_0_2"/>
<dbReference type="GO" id="GO:0005829">
    <property type="term" value="C:cytosol"/>
    <property type="evidence" value="ECO:0007669"/>
    <property type="project" value="TreeGrafter"/>
</dbReference>
<dbReference type="EnsemblBacteria" id="ABL78610">
    <property type="protein sequence ID" value="ABL78610"/>
    <property type="gene ID" value="Tpen_1212"/>
</dbReference>
<dbReference type="Gene3D" id="1.10.1240.10">
    <property type="entry name" value="Methionine synthase domain"/>
    <property type="match status" value="1"/>
</dbReference>
<dbReference type="PANTHER" id="PTHR45833:SF1">
    <property type="entry name" value="METHIONINE SYNTHASE"/>
    <property type="match status" value="1"/>
</dbReference>
<dbReference type="SUPFAM" id="SSF47644">
    <property type="entry name" value="Methionine synthase domain"/>
    <property type="match status" value="1"/>
</dbReference>
<organism evidence="6 7">
    <name type="scientific">Thermofilum pendens (strain DSM 2475 / Hrk 5)</name>
    <dbReference type="NCBI Taxonomy" id="368408"/>
    <lineage>
        <taxon>Archaea</taxon>
        <taxon>Thermoproteota</taxon>
        <taxon>Thermoprotei</taxon>
        <taxon>Thermofilales</taxon>
        <taxon>Thermofilaceae</taxon>
        <taxon>Thermofilum</taxon>
    </lineage>
</organism>
<keyword evidence="6" id="KW-0808">Transferase</keyword>
<dbReference type="Gene3D" id="3.40.50.280">
    <property type="entry name" value="Cobalamin-binding domain"/>
    <property type="match status" value="1"/>
</dbReference>
<evidence type="ECO:0000313" key="7">
    <source>
        <dbReference type="Proteomes" id="UP000000641"/>
    </source>
</evidence>
<dbReference type="GO" id="GO:0046653">
    <property type="term" value="P:tetrahydrofolate metabolic process"/>
    <property type="evidence" value="ECO:0007669"/>
    <property type="project" value="TreeGrafter"/>
</dbReference>
<dbReference type="EC" id="2.1.1.13" evidence="6"/>
<dbReference type="GO" id="GO:0046872">
    <property type="term" value="F:metal ion binding"/>
    <property type="evidence" value="ECO:0007669"/>
    <property type="project" value="UniProtKB-KW"/>
</dbReference>
<evidence type="ECO:0000256" key="3">
    <source>
        <dbReference type="ARBA" id="ARBA00023285"/>
    </source>
</evidence>
<dbReference type="GeneID" id="4600414"/>
<keyword evidence="6" id="KW-0489">Methyltransferase</keyword>
<dbReference type="PROSITE" id="PS51332">
    <property type="entry name" value="B12_BINDING"/>
    <property type="match status" value="1"/>
</dbReference>
<dbReference type="RefSeq" id="WP_011752875.1">
    <property type="nucleotide sequence ID" value="NC_008698.1"/>
</dbReference>
<keyword evidence="2" id="KW-0479">Metal-binding</keyword>
<dbReference type="KEGG" id="tpe:Tpen_1212"/>
<sequence>MDCRGVYAEISRRLADLDAGTVERLVSEALEAGCDVVEVVEEGLRKGMVEVGVRFERGEYFLPELVEAGDIFNSVMEKYVLPRLKGSRAGVRGRVVIGTVRGDIHDIGKNLVATMLRVNGFEVVDLGVDVPPERFVEAVEKYGAEVVGMSALLTTTMLEMRNVIDALKAAGLRDKVKVIVGGAPVTEEIAREIGADAYGRDAVDAVEKCAKLVEELRRARASSI</sequence>
<dbReference type="STRING" id="368408.Tpen_1212"/>
<dbReference type="Proteomes" id="UP000000641">
    <property type="component" value="Chromosome"/>
</dbReference>
<dbReference type="PROSITE" id="PS51337">
    <property type="entry name" value="B12_BINDING_NTER"/>
    <property type="match status" value="1"/>
</dbReference>
<dbReference type="CDD" id="cd02070">
    <property type="entry name" value="corrinoid_protein_B12-BD"/>
    <property type="match status" value="1"/>
</dbReference>
<dbReference type="SMART" id="SM01018">
    <property type="entry name" value="B12-binding_2"/>
    <property type="match status" value="1"/>
</dbReference>
<evidence type="ECO:0000256" key="1">
    <source>
        <dbReference type="ARBA" id="ARBA00010854"/>
    </source>
</evidence>
<dbReference type="Pfam" id="PF02310">
    <property type="entry name" value="B12-binding"/>
    <property type="match status" value="1"/>
</dbReference>